<evidence type="ECO:0000313" key="8">
    <source>
        <dbReference type="Proteomes" id="UP000298416"/>
    </source>
</evidence>
<evidence type="ECO:0000256" key="1">
    <source>
        <dbReference type="ARBA" id="ARBA00023015"/>
    </source>
</evidence>
<keyword evidence="8" id="KW-1185">Reference proteome</keyword>
<feature type="domain" description="NLP1-9 GAF" evidence="6">
    <location>
        <begin position="569"/>
        <end position="730"/>
    </location>
</feature>
<organism evidence="7">
    <name type="scientific">Salvia splendens</name>
    <name type="common">Scarlet sage</name>
    <dbReference type="NCBI Taxonomy" id="180675"/>
    <lineage>
        <taxon>Eukaryota</taxon>
        <taxon>Viridiplantae</taxon>
        <taxon>Streptophyta</taxon>
        <taxon>Embryophyta</taxon>
        <taxon>Tracheophyta</taxon>
        <taxon>Spermatophyta</taxon>
        <taxon>Magnoliopsida</taxon>
        <taxon>eudicotyledons</taxon>
        <taxon>Gunneridae</taxon>
        <taxon>Pentapetalae</taxon>
        <taxon>asterids</taxon>
        <taxon>lamiids</taxon>
        <taxon>Lamiales</taxon>
        <taxon>Lamiaceae</taxon>
        <taxon>Nepetoideae</taxon>
        <taxon>Mentheae</taxon>
        <taxon>Salviinae</taxon>
        <taxon>Salvia</taxon>
        <taxon>Salvia subgen. Calosphace</taxon>
        <taxon>core Calosphace</taxon>
    </lineage>
</organism>
<dbReference type="PANTHER" id="PTHR32002">
    <property type="entry name" value="PROTEIN NLP8"/>
    <property type="match status" value="1"/>
</dbReference>
<evidence type="ECO:0000256" key="4">
    <source>
        <dbReference type="ARBA" id="ARBA00023242"/>
    </source>
</evidence>
<evidence type="ECO:0000313" key="7">
    <source>
        <dbReference type="EMBL" id="KAG6388567.1"/>
    </source>
</evidence>
<reference evidence="7" key="2">
    <citation type="submission" date="2020-08" db="EMBL/GenBank/DDBJ databases">
        <title>Plant Genome Project.</title>
        <authorList>
            <person name="Zhang R.-G."/>
        </authorList>
    </citation>
    <scope>NUCLEOTIDE SEQUENCE</scope>
    <source>
        <strain evidence="7">Huo1</strain>
        <tissue evidence="7">Leaf</tissue>
    </source>
</reference>
<comment type="caution">
    <text evidence="7">The sequence shown here is derived from an EMBL/GenBank/DDBJ whole genome shotgun (WGS) entry which is preliminary data.</text>
</comment>
<dbReference type="AlphaFoldDB" id="A0A8X8W5D0"/>
<gene>
    <name evidence="7" type="ORF">SASPL_149996</name>
</gene>
<evidence type="ECO:0008006" key="9">
    <source>
        <dbReference type="Google" id="ProtNLM"/>
    </source>
</evidence>
<reference evidence="7" key="1">
    <citation type="submission" date="2018-01" db="EMBL/GenBank/DDBJ databases">
        <authorList>
            <person name="Mao J.F."/>
        </authorList>
    </citation>
    <scope>NUCLEOTIDE SEQUENCE</scope>
    <source>
        <strain evidence="7">Huo1</strain>
        <tissue evidence="7">Leaf</tissue>
    </source>
</reference>
<sequence length="876" mass="99459">MDFESALSIVKGRDGWNEWYEKVSEFKRDLGKEEEDAVGHEELKHGRIFWEKKKQQILLSYDHWKIQNVLKYVGSKYEGNDYMIQFWGDGKVDGSLITSSFSFLLGSNLWQGHSWYRQLTSDHVYNVGDELGPVGRAYRSKLPESTPDLRLYSSHEFPLRDETARCGYRAYMVLPLLDLDTNHCYGVLEFLSPFLVAEKFELFAALDQGLQGQPEREFVEIFELAVKNAPMLSLMQLMVPCGKCANTCCMQMKWFIDSHSRTPNTFSSENHFFSQYLIEAAAYCHQQVDTSVSRSNLCEDAISNNPLAHYAQYAKLSHCFAVSLNNRCTIRFFLDPSCREDAYSDCGQQLLLRIMETNLKSFKIVEASDTIGSSRSLGGGGVNVIKSSGIDADLQGLLFNESLFGNHLQCIPIPMKEIIETVMSRIKGYVWNPDKWIVQCWAPKMVNARLCLVTANQPYVVSDASGMLPFRMKCVAHRYLADDEAKKEDLGPPGRVFRNRKPEITSDLFNYSAQEFPMTSFAVCGFTESGYFAFPVFDVANNNKCEGVLEFIGFPGCQLRRIATMLESSIRRDALAEICNVLQIIDWDIPQLEATHVWVRNGKCISVTDTNVHCMELALSYTYYNKYVDADDVHTIHVRSRKGIVGSAMASENKAYFCPSLYEFGIDDQPLFERRKSSSACFAVCLQSSHTGGLVYVMEFFLYPGPSTYSYVRSFLELLLPIMKHELKSFKMASGKQLGEELVVEVIASEERKLIGSDSDAAAMLFPVRFKRMQYGEQSKALTMSSHISGKVWDFNITENRKRKRGLNLSLEDLKPHFGKRLKDVAIELGCYQSAIRTAYKKLGLERWPTREDLLNNPFLSQGTSFARTTTSGANP</sequence>
<dbReference type="Pfam" id="PF02042">
    <property type="entry name" value="RWP-RK"/>
    <property type="match status" value="1"/>
</dbReference>
<keyword evidence="1" id="KW-0805">Transcription regulation</keyword>
<evidence type="ECO:0000259" key="5">
    <source>
        <dbReference type="Pfam" id="PF02042"/>
    </source>
</evidence>
<keyword evidence="3" id="KW-0804">Transcription</keyword>
<feature type="domain" description="RWP-RK" evidence="5">
    <location>
        <begin position="809"/>
        <end position="851"/>
    </location>
</feature>
<evidence type="ECO:0000259" key="6">
    <source>
        <dbReference type="Pfam" id="PF22922"/>
    </source>
</evidence>
<dbReference type="GO" id="GO:0003700">
    <property type="term" value="F:DNA-binding transcription factor activity"/>
    <property type="evidence" value="ECO:0007669"/>
    <property type="project" value="InterPro"/>
</dbReference>
<evidence type="ECO:0000256" key="2">
    <source>
        <dbReference type="ARBA" id="ARBA00023125"/>
    </source>
</evidence>
<dbReference type="Pfam" id="PF22922">
    <property type="entry name" value="GAF_NLP"/>
    <property type="match status" value="1"/>
</dbReference>
<dbReference type="Proteomes" id="UP000298416">
    <property type="component" value="Unassembled WGS sequence"/>
</dbReference>
<dbReference type="PANTHER" id="PTHR32002:SF35">
    <property type="entry name" value="PROTEIN NLP6"/>
    <property type="match status" value="1"/>
</dbReference>
<proteinExistence type="predicted"/>
<dbReference type="InterPro" id="IPR055081">
    <property type="entry name" value="NLP1-9_GAF"/>
</dbReference>
<keyword evidence="4" id="KW-0539">Nucleus</keyword>
<evidence type="ECO:0000256" key="3">
    <source>
        <dbReference type="ARBA" id="ARBA00023163"/>
    </source>
</evidence>
<accession>A0A8X8W5D0</accession>
<name>A0A8X8W5D0_SALSN</name>
<dbReference type="EMBL" id="PNBA02000020">
    <property type="protein sequence ID" value="KAG6388567.1"/>
    <property type="molecule type" value="Genomic_DNA"/>
</dbReference>
<keyword evidence="2" id="KW-0238">DNA-binding</keyword>
<dbReference type="InterPro" id="IPR045012">
    <property type="entry name" value="NLP"/>
</dbReference>
<protein>
    <recommendedName>
        <fullName evidence="9">RWP-RK domain-containing protein</fullName>
    </recommendedName>
</protein>
<dbReference type="InterPro" id="IPR003035">
    <property type="entry name" value="RWP-RK_dom"/>
</dbReference>
<dbReference type="GO" id="GO:0003677">
    <property type="term" value="F:DNA binding"/>
    <property type="evidence" value="ECO:0007669"/>
    <property type="project" value="UniProtKB-KW"/>
</dbReference>